<dbReference type="GO" id="GO:0004467">
    <property type="term" value="F:long-chain fatty acid-CoA ligase activity"/>
    <property type="evidence" value="ECO:0007669"/>
    <property type="project" value="UniProtKB-EC"/>
</dbReference>
<feature type="region of interest" description="Disordered" evidence="1">
    <location>
        <begin position="79"/>
        <end position="106"/>
    </location>
</feature>
<sequence>MAEALPTVVDLLRPLVDVDDRGVYFEDSFVNWRDHIQHGAAVGAALRAAWTRQTAARGRTVGKHPVLFGRAGCGWALRHRAGGSQPGASRRRAGPRHPPRRLPAGARRFEFCCGTR</sequence>
<proteinExistence type="predicted"/>
<reference evidence="2" key="1">
    <citation type="submission" date="2014-01" db="EMBL/GenBank/DDBJ databases">
        <authorList>
            <person name="Brown-Elliot B."/>
            <person name="Wallace R."/>
            <person name="Lenaerts A."/>
            <person name="Ordway D."/>
            <person name="DeGroote M.A."/>
            <person name="Parker T."/>
            <person name="Sizemore C."/>
            <person name="Tallon L.J."/>
            <person name="Sadzewicz L.K."/>
            <person name="Sengamalay N."/>
            <person name="Fraser C.M."/>
            <person name="Hine E."/>
            <person name="Shefchek K.A."/>
            <person name="Das S.P."/>
            <person name="Tettelin H."/>
        </authorList>
    </citation>
    <scope>NUCLEOTIDE SEQUENCE [LARGE SCALE GENOMIC DNA]</scope>
    <source>
        <strain evidence="2">4042</strain>
    </source>
</reference>
<feature type="compositionally biased region" description="Basic residues" evidence="1">
    <location>
        <begin position="89"/>
        <end position="100"/>
    </location>
</feature>
<comment type="caution">
    <text evidence="2">The sequence shown here is derived from an EMBL/GenBank/DDBJ whole genome shotgun (WGS) entry which is preliminary data.</text>
</comment>
<name>X7ZYR5_MYCXE</name>
<accession>X7ZYR5</accession>
<dbReference type="EMBL" id="JAOB01000069">
    <property type="protein sequence ID" value="EUA23838.1"/>
    <property type="molecule type" value="Genomic_DNA"/>
</dbReference>
<evidence type="ECO:0000256" key="1">
    <source>
        <dbReference type="SAM" id="MobiDB-lite"/>
    </source>
</evidence>
<protein>
    <submittedName>
        <fullName evidence="2">Long-chain-fatty-acid--CoA ligase FadD17 domain protein</fullName>
        <ecNumber evidence="2">6.2.1.3</ecNumber>
    </submittedName>
</protein>
<dbReference type="EC" id="6.2.1.3" evidence="2"/>
<organism evidence="2">
    <name type="scientific">Mycobacterium xenopi 4042</name>
    <dbReference type="NCBI Taxonomy" id="1299334"/>
    <lineage>
        <taxon>Bacteria</taxon>
        <taxon>Bacillati</taxon>
        <taxon>Actinomycetota</taxon>
        <taxon>Actinomycetes</taxon>
        <taxon>Mycobacteriales</taxon>
        <taxon>Mycobacteriaceae</taxon>
        <taxon>Mycobacterium</taxon>
    </lineage>
</organism>
<keyword evidence="2" id="KW-0436">Ligase</keyword>
<evidence type="ECO:0000313" key="2">
    <source>
        <dbReference type="EMBL" id="EUA23838.1"/>
    </source>
</evidence>
<gene>
    <name evidence="2" type="ORF">I553_5449</name>
</gene>
<dbReference type="AlphaFoldDB" id="X7ZYR5"/>